<evidence type="ECO:0000313" key="2">
    <source>
        <dbReference type="Proteomes" id="UP000234681"/>
    </source>
</evidence>
<gene>
    <name evidence="1" type="ORF">rCG_64145</name>
</gene>
<sequence length="29" mass="3580">MFGKGNWYHLTICSPWHIRERSQKRLPTH</sequence>
<accession>A6HVK1</accession>
<protein>
    <submittedName>
        <fullName evidence="1">RCG64145</fullName>
    </submittedName>
</protein>
<reference evidence="2" key="1">
    <citation type="submission" date="2005-09" db="EMBL/GenBank/DDBJ databases">
        <authorList>
            <person name="Mural R.J."/>
            <person name="Li P.W."/>
            <person name="Adams M.D."/>
            <person name="Amanatides P.G."/>
            <person name="Baden-Tillson H."/>
            <person name="Barnstead M."/>
            <person name="Chin S.H."/>
            <person name="Dew I."/>
            <person name="Evans C.A."/>
            <person name="Ferriera S."/>
            <person name="Flanigan M."/>
            <person name="Fosler C."/>
            <person name="Glodek A."/>
            <person name="Gu Z."/>
            <person name="Holt R.A."/>
            <person name="Jennings D."/>
            <person name="Kraft C.L."/>
            <person name="Lu F."/>
            <person name="Nguyen T."/>
            <person name="Nusskern D.R."/>
            <person name="Pfannkoch C.M."/>
            <person name="Sitter C."/>
            <person name="Sutton G.G."/>
            <person name="Venter J.C."/>
            <person name="Wang Z."/>
            <person name="Woodage T."/>
            <person name="Zheng X.H."/>
            <person name="Zhong F."/>
        </authorList>
    </citation>
    <scope>NUCLEOTIDE SEQUENCE [LARGE SCALE GENOMIC DNA]</scope>
    <source>
        <strain>BN</strain>
        <strain evidence="2">Sprague-Dawley</strain>
    </source>
</reference>
<dbReference type="EMBL" id="CH473952">
    <property type="protein sequence ID" value="EDL82137.1"/>
    <property type="molecule type" value="Genomic_DNA"/>
</dbReference>
<dbReference type="AlphaFoldDB" id="A6HVK1"/>
<organism evidence="1 2">
    <name type="scientific">Rattus norvegicus</name>
    <name type="common">Rat</name>
    <dbReference type="NCBI Taxonomy" id="10116"/>
    <lineage>
        <taxon>Eukaryota</taxon>
        <taxon>Metazoa</taxon>
        <taxon>Chordata</taxon>
        <taxon>Craniata</taxon>
        <taxon>Vertebrata</taxon>
        <taxon>Euteleostomi</taxon>
        <taxon>Mammalia</taxon>
        <taxon>Eutheria</taxon>
        <taxon>Euarchontoglires</taxon>
        <taxon>Glires</taxon>
        <taxon>Rodentia</taxon>
        <taxon>Myomorpha</taxon>
        <taxon>Muroidea</taxon>
        <taxon>Muridae</taxon>
        <taxon>Murinae</taxon>
        <taxon>Rattus</taxon>
    </lineage>
</organism>
<evidence type="ECO:0000313" key="1">
    <source>
        <dbReference type="EMBL" id="EDL82137.1"/>
    </source>
</evidence>
<proteinExistence type="predicted"/>
<dbReference type="Proteomes" id="UP000234681">
    <property type="component" value="Chromosome 2"/>
</dbReference>
<name>A6HVK1_RAT</name>